<dbReference type="PANTHER" id="PTHR23155">
    <property type="entry name" value="DISEASE RESISTANCE PROTEIN RP"/>
    <property type="match status" value="1"/>
</dbReference>
<dbReference type="InterPro" id="IPR044974">
    <property type="entry name" value="Disease_R_plants"/>
</dbReference>
<protein>
    <recommendedName>
        <fullName evidence="7">NB-ARC domain-containing protein</fullName>
    </recommendedName>
</protein>
<dbReference type="InterPro" id="IPR036388">
    <property type="entry name" value="WH-like_DNA-bd_sf"/>
</dbReference>
<proteinExistence type="predicted"/>
<dbReference type="Pfam" id="PF25019">
    <property type="entry name" value="LRR_R13L1-DRL21"/>
    <property type="match status" value="1"/>
</dbReference>
<evidence type="ECO:0000313" key="6">
    <source>
        <dbReference type="Proteomes" id="UP001153076"/>
    </source>
</evidence>
<dbReference type="Proteomes" id="UP001153076">
    <property type="component" value="Unassembled WGS sequence"/>
</dbReference>
<sequence>MNDPDIHELPKLLEIDNWSLFEQKLGNDLLDSAHKVELATKMLTKCGGVPLAIKTLAGLLHSKNHIHQWKEIEVSSVWKEDAITLPTSIKLSFKYSPSIALKKCFTYYAIFHEDEIIKKNRLIQLWMAQGFLQHPDDEMEKVGEDYFHVLLNNSLFQDAKFDKLGHMISCKMHDAVHALAHTLSRNDVTQEMRHLSLSKSRDVNLMFKFGRNLRTFSVSFILIKPQNFTMKTVNNLYVLSLVSVDLEELPDLIENKTMAVAEALQPHSNFASLKISNYQAMALPQWVTKMLECDGSSFSNLVCLEIDQSTVEHLTISLRN</sequence>
<dbReference type="EMBL" id="JAKOGI010001033">
    <property type="protein sequence ID" value="KAJ8428269.1"/>
    <property type="molecule type" value="Genomic_DNA"/>
</dbReference>
<keyword evidence="2" id="KW-0611">Plant defense</keyword>
<name>A0A9Q1JLL4_9CARY</name>
<gene>
    <name evidence="5" type="ORF">Cgig2_009968</name>
</gene>
<evidence type="ECO:0000256" key="1">
    <source>
        <dbReference type="ARBA" id="ARBA00022737"/>
    </source>
</evidence>
<accession>A0A9Q1JLL4</accession>
<dbReference type="Pfam" id="PF23559">
    <property type="entry name" value="WHD_DRP"/>
    <property type="match status" value="1"/>
</dbReference>
<evidence type="ECO:0000259" key="3">
    <source>
        <dbReference type="Pfam" id="PF23559"/>
    </source>
</evidence>
<comment type="caution">
    <text evidence="5">The sequence shown here is derived from an EMBL/GenBank/DDBJ whole genome shotgun (WGS) entry which is preliminary data.</text>
</comment>
<keyword evidence="1" id="KW-0677">Repeat</keyword>
<dbReference type="Gene3D" id="1.10.10.10">
    <property type="entry name" value="Winged helix-like DNA-binding domain superfamily/Winged helix DNA-binding domain"/>
    <property type="match status" value="1"/>
</dbReference>
<dbReference type="AlphaFoldDB" id="A0A9Q1JLL4"/>
<dbReference type="InterPro" id="IPR027417">
    <property type="entry name" value="P-loop_NTPase"/>
</dbReference>
<dbReference type="InterPro" id="IPR042197">
    <property type="entry name" value="Apaf_helical"/>
</dbReference>
<dbReference type="PANTHER" id="PTHR23155:SF1139">
    <property type="entry name" value="CC-NBS-LRR RESISTANCE PROTEIN"/>
    <property type="match status" value="1"/>
</dbReference>
<dbReference type="OrthoDB" id="37484at2759"/>
<evidence type="ECO:0008006" key="7">
    <source>
        <dbReference type="Google" id="ProtNLM"/>
    </source>
</evidence>
<dbReference type="GO" id="GO:0098542">
    <property type="term" value="P:defense response to other organism"/>
    <property type="evidence" value="ECO:0007669"/>
    <property type="project" value="TreeGrafter"/>
</dbReference>
<keyword evidence="6" id="KW-1185">Reference proteome</keyword>
<dbReference type="InterPro" id="IPR058922">
    <property type="entry name" value="WHD_DRP"/>
</dbReference>
<organism evidence="5 6">
    <name type="scientific">Carnegiea gigantea</name>
    <dbReference type="NCBI Taxonomy" id="171969"/>
    <lineage>
        <taxon>Eukaryota</taxon>
        <taxon>Viridiplantae</taxon>
        <taxon>Streptophyta</taxon>
        <taxon>Embryophyta</taxon>
        <taxon>Tracheophyta</taxon>
        <taxon>Spermatophyta</taxon>
        <taxon>Magnoliopsida</taxon>
        <taxon>eudicotyledons</taxon>
        <taxon>Gunneridae</taxon>
        <taxon>Pentapetalae</taxon>
        <taxon>Caryophyllales</taxon>
        <taxon>Cactineae</taxon>
        <taxon>Cactaceae</taxon>
        <taxon>Cactoideae</taxon>
        <taxon>Echinocereeae</taxon>
        <taxon>Carnegiea</taxon>
    </lineage>
</organism>
<dbReference type="InterPro" id="IPR056789">
    <property type="entry name" value="LRR_R13L1-DRL21"/>
</dbReference>
<dbReference type="FunFam" id="1.10.10.10:FF:000322">
    <property type="entry name" value="Probable disease resistance protein At1g63360"/>
    <property type="match status" value="1"/>
</dbReference>
<evidence type="ECO:0000259" key="4">
    <source>
        <dbReference type="Pfam" id="PF25019"/>
    </source>
</evidence>
<dbReference type="SUPFAM" id="SSF52540">
    <property type="entry name" value="P-loop containing nucleoside triphosphate hydrolases"/>
    <property type="match status" value="1"/>
</dbReference>
<reference evidence="5" key="1">
    <citation type="submission" date="2022-04" db="EMBL/GenBank/DDBJ databases">
        <title>Carnegiea gigantea Genome sequencing and assembly v2.</title>
        <authorList>
            <person name="Copetti D."/>
            <person name="Sanderson M.J."/>
            <person name="Burquez A."/>
            <person name="Wojciechowski M.F."/>
        </authorList>
    </citation>
    <scope>NUCLEOTIDE SEQUENCE</scope>
    <source>
        <strain evidence="5">SGP5-SGP5p</strain>
        <tissue evidence="5">Aerial part</tissue>
    </source>
</reference>
<evidence type="ECO:0000313" key="5">
    <source>
        <dbReference type="EMBL" id="KAJ8428269.1"/>
    </source>
</evidence>
<feature type="domain" description="Disease resistance protein winged helix" evidence="3">
    <location>
        <begin position="110"/>
        <end position="180"/>
    </location>
</feature>
<feature type="domain" description="R13L1/DRL21-like LRR repeat region" evidence="4">
    <location>
        <begin position="253"/>
        <end position="309"/>
    </location>
</feature>
<dbReference type="GO" id="GO:0043531">
    <property type="term" value="F:ADP binding"/>
    <property type="evidence" value="ECO:0007669"/>
    <property type="project" value="InterPro"/>
</dbReference>
<evidence type="ECO:0000256" key="2">
    <source>
        <dbReference type="ARBA" id="ARBA00022821"/>
    </source>
</evidence>
<dbReference type="Gene3D" id="1.10.8.430">
    <property type="entry name" value="Helical domain of apoptotic protease-activating factors"/>
    <property type="match status" value="1"/>
</dbReference>